<dbReference type="Proteomes" id="UP000015241">
    <property type="component" value="Unassembled WGS sequence"/>
</dbReference>
<evidence type="ECO:0008006" key="3">
    <source>
        <dbReference type="Google" id="ProtNLM"/>
    </source>
</evidence>
<dbReference type="InterPro" id="IPR032675">
    <property type="entry name" value="LRR_dom_sf"/>
</dbReference>
<gene>
    <name evidence="1" type="ORF">FOMPIDRAFT_1052526</name>
</gene>
<dbReference type="EMBL" id="KE504177">
    <property type="protein sequence ID" value="EPS97313.1"/>
    <property type="molecule type" value="Genomic_DNA"/>
</dbReference>
<dbReference type="Gene3D" id="3.80.10.10">
    <property type="entry name" value="Ribonuclease Inhibitor"/>
    <property type="match status" value="1"/>
</dbReference>
<accession>S8E1Q6</accession>
<dbReference type="InParanoid" id="S8E1Q6"/>
<evidence type="ECO:0000313" key="2">
    <source>
        <dbReference type="Proteomes" id="UP000015241"/>
    </source>
</evidence>
<name>S8E1Q6_FOMSC</name>
<protein>
    <recommendedName>
        <fullName evidence="3">F-box domain-containing protein</fullName>
    </recommendedName>
</protein>
<dbReference type="SUPFAM" id="SSF52047">
    <property type="entry name" value="RNI-like"/>
    <property type="match status" value="1"/>
</dbReference>
<proteinExistence type="predicted"/>
<evidence type="ECO:0000313" key="1">
    <source>
        <dbReference type="EMBL" id="EPS97313.1"/>
    </source>
</evidence>
<dbReference type="OrthoDB" id="2788229at2759"/>
<dbReference type="AlphaFoldDB" id="S8E1Q6"/>
<dbReference type="HOGENOM" id="CLU_036316_4_1_1"/>
<organism evidence="1 2">
    <name type="scientific">Fomitopsis schrenkii</name>
    <name type="common">Brown rot fungus</name>
    <dbReference type="NCBI Taxonomy" id="2126942"/>
    <lineage>
        <taxon>Eukaryota</taxon>
        <taxon>Fungi</taxon>
        <taxon>Dikarya</taxon>
        <taxon>Basidiomycota</taxon>
        <taxon>Agaricomycotina</taxon>
        <taxon>Agaricomycetes</taxon>
        <taxon>Polyporales</taxon>
        <taxon>Fomitopsis</taxon>
    </lineage>
</organism>
<reference evidence="1 2" key="1">
    <citation type="journal article" date="2012" name="Science">
        <title>The Paleozoic origin of enzymatic lignin decomposition reconstructed from 31 fungal genomes.</title>
        <authorList>
            <person name="Floudas D."/>
            <person name="Binder M."/>
            <person name="Riley R."/>
            <person name="Barry K."/>
            <person name="Blanchette R.A."/>
            <person name="Henrissat B."/>
            <person name="Martinez A.T."/>
            <person name="Otillar R."/>
            <person name="Spatafora J.W."/>
            <person name="Yadav J.S."/>
            <person name="Aerts A."/>
            <person name="Benoit I."/>
            <person name="Boyd A."/>
            <person name="Carlson A."/>
            <person name="Copeland A."/>
            <person name="Coutinho P.M."/>
            <person name="de Vries R.P."/>
            <person name="Ferreira P."/>
            <person name="Findley K."/>
            <person name="Foster B."/>
            <person name="Gaskell J."/>
            <person name="Glotzer D."/>
            <person name="Gorecki P."/>
            <person name="Heitman J."/>
            <person name="Hesse C."/>
            <person name="Hori C."/>
            <person name="Igarashi K."/>
            <person name="Jurgens J.A."/>
            <person name="Kallen N."/>
            <person name="Kersten P."/>
            <person name="Kohler A."/>
            <person name="Kuees U."/>
            <person name="Kumar T.K.A."/>
            <person name="Kuo A."/>
            <person name="LaButti K."/>
            <person name="Larrondo L.F."/>
            <person name="Lindquist E."/>
            <person name="Ling A."/>
            <person name="Lombard V."/>
            <person name="Lucas S."/>
            <person name="Lundell T."/>
            <person name="Martin R."/>
            <person name="McLaughlin D.J."/>
            <person name="Morgenstern I."/>
            <person name="Morin E."/>
            <person name="Murat C."/>
            <person name="Nagy L.G."/>
            <person name="Nolan M."/>
            <person name="Ohm R.A."/>
            <person name="Patyshakuliyeva A."/>
            <person name="Rokas A."/>
            <person name="Ruiz-Duenas F.J."/>
            <person name="Sabat G."/>
            <person name="Salamov A."/>
            <person name="Samejima M."/>
            <person name="Schmutz J."/>
            <person name="Slot J.C."/>
            <person name="St John F."/>
            <person name="Stenlid J."/>
            <person name="Sun H."/>
            <person name="Sun S."/>
            <person name="Syed K."/>
            <person name="Tsang A."/>
            <person name="Wiebenga A."/>
            <person name="Young D."/>
            <person name="Pisabarro A."/>
            <person name="Eastwood D.C."/>
            <person name="Martin F."/>
            <person name="Cullen D."/>
            <person name="Grigoriev I.V."/>
            <person name="Hibbett D.S."/>
        </authorList>
    </citation>
    <scope>NUCLEOTIDE SEQUENCE</scope>
    <source>
        <strain evidence="2">FP-58527</strain>
    </source>
</reference>
<keyword evidence="2" id="KW-1185">Reference proteome</keyword>
<sequence>MVVILPQELYDAVIDCLQDDRRALQACSLTCIGWTSHARRYLFREVRLHRRRESLLLLSALESSAQAGTRIGEYVLDLALPDSQGPRRSQTPRGISVRCALVTEILRYVPNVERLSMRGSDWRAIELAVSLQQPALSAPVSFSEADSDALHVSADPQLPPAPSILPHLPRLNTLRLCNSAICFISTVEAVARHFVAFPQLSTLDITHMLYQWGFKDAPRAAQSDQPAGITPVIRISELKMDSVSCWQDLHLDWISSPWVLLDLRKLDVSLNLRASLRWARRFVELVEGTRCSMLEELSISTIGNLSNDNGPPILDLSRYPYLRSLYVSSSIHTSHFIVQLLSSYNGHELRKIHIRLNIVFGRRGTLWALFYGWLDTVAESVIAISRRCSSVTMDLHLVSPRSFTDLDMHDATQRVKDRIVPLLAATAITLCWS</sequence>